<dbReference type="InterPro" id="IPR051447">
    <property type="entry name" value="Lipoprotein-release_system"/>
</dbReference>
<protein>
    <submittedName>
        <fullName evidence="9">ABC transporter permease</fullName>
    </submittedName>
</protein>
<dbReference type="GO" id="GO:0098797">
    <property type="term" value="C:plasma membrane protein complex"/>
    <property type="evidence" value="ECO:0007669"/>
    <property type="project" value="TreeGrafter"/>
</dbReference>
<evidence type="ECO:0000256" key="6">
    <source>
        <dbReference type="ARBA" id="ARBA00023136"/>
    </source>
</evidence>
<reference evidence="9 10" key="1">
    <citation type="journal article" date="2013" name="Genome Announc.">
        <title>Draft Genome Sequence of the Moderately Halophilic Bacterium Marinobacter lipolyticus Strain SM19.</title>
        <authorList>
            <person name="Papke R.T."/>
            <person name="de la Haba R.R."/>
            <person name="Infante-Dominguez C."/>
            <person name="Perez D."/>
            <person name="Sanchez-Porro C."/>
            <person name="Lapierre P."/>
            <person name="Ventosa A."/>
        </authorList>
    </citation>
    <scope>NUCLEOTIDE SEQUENCE [LARGE SCALE GENOMIC DNA]</scope>
    <source>
        <strain evidence="9 10">SM19</strain>
    </source>
</reference>
<keyword evidence="4 7" id="KW-0812">Transmembrane</keyword>
<feature type="transmembrane region" description="Helical" evidence="7">
    <location>
        <begin position="319"/>
        <end position="339"/>
    </location>
</feature>
<dbReference type="OrthoDB" id="5137249at2"/>
<evidence type="ECO:0000313" key="10">
    <source>
        <dbReference type="Proteomes" id="UP000016540"/>
    </source>
</evidence>
<dbReference type="STRING" id="1318628.MARLIPOL_09024"/>
<evidence type="ECO:0000256" key="4">
    <source>
        <dbReference type="ARBA" id="ARBA00022692"/>
    </source>
</evidence>
<dbReference type="PANTHER" id="PTHR30489">
    <property type="entry name" value="LIPOPROTEIN-RELEASING SYSTEM TRANSMEMBRANE PROTEIN LOLE"/>
    <property type="match status" value="1"/>
</dbReference>
<feature type="domain" description="ABC3 transporter permease C-terminal" evidence="8">
    <location>
        <begin position="271"/>
        <end position="390"/>
    </location>
</feature>
<keyword evidence="10" id="KW-1185">Reference proteome</keyword>
<feature type="transmembrane region" description="Helical" evidence="7">
    <location>
        <begin position="359"/>
        <end position="379"/>
    </location>
</feature>
<dbReference type="PANTHER" id="PTHR30489:SF0">
    <property type="entry name" value="LIPOPROTEIN-RELEASING SYSTEM TRANSMEMBRANE PROTEIN LOLE"/>
    <property type="match status" value="1"/>
</dbReference>
<keyword evidence="5 7" id="KW-1133">Transmembrane helix</keyword>
<feature type="transmembrane region" description="Helical" evidence="7">
    <location>
        <begin position="268"/>
        <end position="288"/>
    </location>
</feature>
<feature type="transmembrane region" description="Helical" evidence="7">
    <location>
        <begin position="707"/>
        <end position="727"/>
    </location>
</feature>
<comment type="similarity">
    <text evidence="2">Belongs to the ABC-4 integral membrane protein family. LolC/E subfamily.</text>
</comment>
<evidence type="ECO:0000259" key="8">
    <source>
        <dbReference type="Pfam" id="PF02687"/>
    </source>
</evidence>
<feature type="transmembrane region" description="Helical" evidence="7">
    <location>
        <begin position="21"/>
        <end position="40"/>
    </location>
</feature>
<dbReference type="AlphaFoldDB" id="R8B2Y2"/>
<name>R8B2Y2_9GAMM</name>
<comment type="subcellular location">
    <subcellularLocation>
        <location evidence="1">Cell membrane</location>
        <topology evidence="1">Multi-pass membrane protein</topology>
    </subcellularLocation>
</comment>
<proteinExistence type="inferred from homology"/>
<dbReference type="Pfam" id="PF02687">
    <property type="entry name" value="FtsX"/>
    <property type="match status" value="2"/>
</dbReference>
<dbReference type="GO" id="GO:0044874">
    <property type="term" value="P:lipoprotein localization to outer membrane"/>
    <property type="evidence" value="ECO:0007669"/>
    <property type="project" value="TreeGrafter"/>
</dbReference>
<sequence>MSGHTLRTKLYRELWHLKGQVIAIALVIGGGVAVCLMSLVNYSSLTATRADYYAEHRFADVFVSLKRAPNHVLQQVARIPGIYNVGARVEGAAKLDIAGFDEPVSARLISLPETGMPEVNRLYLRLGRLPEAGRNNEVVVIGSFADAHGLVPGDTLSAIINGRRQQMTVVGVAESPEFVYIIPPGAMLPDYERYGVLWLPRKSLAAAMDMSGAFNSLVLQTEMDTPIAGVIDHLDRLLARYGGTGAFDRSEQFSHRFLNDELNQLKTMATVFPLIFMAVAMFLLNVVISRLISTQRDIVAVLKAFGYSNRQVGWHYSQMVLVIASVGLLLGTVAGLWLGRELGQLYMEFYRFPSLLFSINPWWLVFLAAITLLVAWIGGWRAIRAAAALPPAEAMRPDGPGRFRKGAFERALGGLRFSQPSRMILRQLASRPTRTLLSATGVAMAAAIVMVGNFQFDSVGLMVHTQFARVQQQDISVSFVEPVNEAALYGLARQPGVLYAEGRRLVSARLINGHREWRTVLTGIPGDAKVQFVIDQNLNPVPLPPAGLLLTDFLAVELGVKPGDILTIEVLEGERRKLEIPVAGITNEFLGVGAYMMLSALNRSLSDGPQINQALLNIEDERAPGLYRQLREMPGVLGIGIRQAMLDSFFDTLARNFLTFTLVNSILGGIIAFGVIYNTIRISLAEKGRELASLRVLGYTHNEVSHILLGELALLLILGVPLGWAIGHGLGELIVSAMQTELYRVPLLITYQTFGISAAVVVLSALGSGFIAWWRLRGLDLVAVLKTRE</sequence>
<dbReference type="HOGENOM" id="CLU_005531_2_0_6"/>
<feature type="transmembrane region" description="Helical" evidence="7">
    <location>
        <begin position="747"/>
        <end position="774"/>
    </location>
</feature>
<dbReference type="InterPro" id="IPR003838">
    <property type="entry name" value="ABC3_permease_C"/>
</dbReference>
<feature type="transmembrane region" description="Helical" evidence="7">
    <location>
        <begin position="657"/>
        <end position="680"/>
    </location>
</feature>
<feature type="domain" description="ABC3 transporter permease C-terminal" evidence="8">
    <location>
        <begin position="665"/>
        <end position="779"/>
    </location>
</feature>
<keyword evidence="6 7" id="KW-0472">Membrane</keyword>
<dbReference type="PATRIC" id="fig|1318628.3.peg.1807"/>
<dbReference type="RefSeq" id="WP_012137808.1">
    <property type="nucleotide sequence ID" value="NZ_KE007317.1"/>
</dbReference>
<evidence type="ECO:0000313" key="9">
    <source>
        <dbReference type="EMBL" id="EON92884.1"/>
    </source>
</evidence>
<evidence type="ECO:0000256" key="1">
    <source>
        <dbReference type="ARBA" id="ARBA00004651"/>
    </source>
</evidence>
<dbReference type="eggNOG" id="COG0577">
    <property type="taxonomic scope" value="Bacteria"/>
</dbReference>
<evidence type="ECO:0000256" key="3">
    <source>
        <dbReference type="ARBA" id="ARBA00022475"/>
    </source>
</evidence>
<comment type="caution">
    <text evidence="9">The sequence shown here is derived from an EMBL/GenBank/DDBJ whole genome shotgun (WGS) entry which is preliminary data.</text>
</comment>
<evidence type="ECO:0000256" key="2">
    <source>
        <dbReference type="ARBA" id="ARBA00005236"/>
    </source>
</evidence>
<dbReference type="Proteomes" id="UP000016540">
    <property type="component" value="Unassembled WGS sequence"/>
</dbReference>
<organism evidence="9 10">
    <name type="scientific">Marinobacter lipolyticus SM19</name>
    <dbReference type="NCBI Taxonomy" id="1318628"/>
    <lineage>
        <taxon>Bacteria</taxon>
        <taxon>Pseudomonadati</taxon>
        <taxon>Pseudomonadota</taxon>
        <taxon>Gammaproteobacteria</taxon>
        <taxon>Pseudomonadales</taxon>
        <taxon>Marinobacteraceae</taxon>
        <taxon>Marinobacter</taxon>
    </lineage>
</organism>
<accession>R8B2Y2</accession>
<feature type="transmembrane region" description="Helical" evidence="7">
    <location>
        <begin position="436"/>
        <end position="456"/>
    </location>
</feature>
<evidence type="ECO:0000256" key="7">
    <source>
        <dbReference type="SAM" id="Phobius"/>
    </source>
</evidence>
<dbReference type="EMBL" id="ASAD01000010">
    <property type="protein sequence ID" value="EON92884.1"/>
    <property type="molecule type" value="Genomic_DNA"/>
</dbReference>
<evidence type="ECO:0000256" key="5">
    <source>
        <dbReference type="ARBA" id="ARBA00022989"/>
    </source>
</evidence>
<gene>
    <name evidence="9" type="ORF">MARLIPOL_09024</name>
</gene>
<keyword evidence="3" id="KW-1003">Cell membrane</keyword>